<organism evidence="2 3">
    <name type="scientific">Tanacetum coccineum</name>
    <dbReference type="NCBI Taxonomy" id="301880"/>
    <lineage>
        <taxon>Eukaryota</taxon>
        <taxon>Viridiplantae</taxon>
        <taxon>Streptophyta</taxon>
        <taxon>Embryophyta</taxon>
        <taxon>Tracheophyta</taxon>
        <taxon>Spermatophyta</taxon>
        <taxon>Magnoliopsida</taxon>
        <taxon>eudicotyledons</taxon>
        <taxon>Gunneridae</taxon>
        <taxon>Pentapetalae</taxon>
        <taxon>asterids</taxon>
        <taxon>campanulids</taxon>
        <taxon>Asterales</taxon>
        <taxon>Asteraceae</taxon>
        <taxon>Asteroideae</taxon>
        <taxon>Anthemideae</taxon>
        <taxon>Anthemidinae</taxon>
        <taxon>Tanacetum</taxon>
    </lineage>
</organism>
<reference evidence="2" key="1">
    <citation type="journal article" date="2022" name="Int. J. Mol. Sci.">
        <title>Draft Genome of Tanacetum Coccineum: Genomic Comparison of Closely Related Tanacetum-Family Plants.</title>
        <authorList>
            <person name="Yamashiro T."/>
            <person name="Shiraishi A."/>
            <person name="Nakayama K."/>
            <person name="Satake H."/>
        </authorList>
    </citation>
    <scope>NUCLEOTIDE SEQUENCE</scope>
</reference>
<gene>
    <name evidence="2" type="ORF">Tco_1016372</name>
</gene>
<evidence type="ECO:0000313" key="3">
    <source>
        <dbReference type="Proteomes" id="UP001151760"/>
    </source>
</evidence>
<keyword evidence="2" id="KW-0695">RNA-directed DNA polymerase</keyword>
<accession>A0ABQ5FNH4</accession>
<keyword evidence="2" id="KW-0808">Transferase</keyword>
<dbReference type="Proteomes" id="UP001151760">
    <property type="component" value="Unassembled WGS sequence"/>
</dbReference>
<dbReference type="GO" id="GO:0003964">
    <property type="term" value="F:RNA-directed DNA polymerase activity"/>
    <property type="evidence" value="ECO:0007669"/>
    <property type="project" value="UniProtKB-KW"/>
</dbReference>
<evidence type="ECO:0000313" key="2">
    <source>
        <dbReference type="EMBL" id="GJT64892.1"/>
    </source>
</evidence>
<dbReference type="InterPro" id="IPR043502">
    <property type="entry name" value="DNA/RNA_pol_sf"/>
</dbReference>
<dbReference type="PANTHER" id="PTHR31635:SF196">
    <property type="entry name" value="REVERSE TRANSCRIPTASE DOMAIN-CONTAINING PROTEIN-RELATED"/>
    <property type="match status" value="1"/>
</dbReference>
<protein>
    <submittedName>
        <fullName evidence="2">RNA-directed DNA polymerase, eukaryota, reverse transcriptase zinc-binding domain protein</fullName>
    </submittedName>
</protein>
<evidence type="ECO:0000259" key="1">
    <source>
        <dbReference type="PROSITE" id="PS50878"/>
    </source>
</evidence>
<sequence length="478" mass="55588">MYEYFGSWIWQTKLMSRIGFRIAVGWDASNVKCSHVHTSCQSMLCLVEVLSSQQTFFYTFIYDANKGRDRKELWKDLNLYKRIMGDSTWAIMGDVNLKGLKPFLNKLNWKNGNLFDKVVDLKNKLHNVQERIDLNPSDKSLRTEGIEVLKEYKLNEEDSCLFEKRVCDEEAILMTREVTDDEIKKSLYDIDDYKAQGRDDFTSKFYKKAWNTIDKRDLCDWEAFGAINDKILLTQEPLKGYNCVHGPKRCSFKIDIQKAYDTLNWLFIEEIMIRFGFPSKMVSWIMTCIANPKFTICVNGERYGYFRCGRGLRQGDPISPYIFTIIIEILNFIVKDEIRKESSFKYLFGCKQLKITHLCFADDLIMLCHGGTKSVQTIKKALDKFSAVLGLYPNLGKCTMFYDSLDDETKKDISSYEIVGKAAKEGPKWPASKKELLSIKWINVVKLKNMSVWDVAVDPKDSWGGNVFSILKNWWEVI</sequence>
<dbReference type="PANTHER" id="PTHR31635">
    <property type="entry name" value="REVERSE TRANSCRIPTASE DOMAIN-CONTAINING PROTEIN-RELATED"/>
    <property type="match status" value="1"/>
</dbReference>
<dbReference type="PROSITE" id="PS50878">
    <property type="entry name" value="RT_POL"/>
    <property type="match status" value="1"/>
</dbReference>
<dbReference type="Pfam" id="PF00078">
    <property type="entry name" value="RVT_1"/>
    <property type="match status" value="1"/>
</dbReference>
<keyword evidence="3" id="KW-1185">Reference proteome</keyword>
<proteinExistence type="predicted"/>
<keyword evidence="2" id="KW-0548">Nucleotidyltransferase</keyword>
<name>A0ABQ5FNH4_9ASTR</name>
<dbReference type="InterPro" id="IPR000477">
    <property type="entry name" value="RT_dom"/>
</dbReference>
<feature type="domain" description="Reverse transcriptase" evidence="1">
    <location>
        <begin position="187"/>
        <end position="418"/>
    </location>
</feature>
<comment type="caution">
    <text evidence="2">The sequence shown here is derived from an EMBL/GenBank/DDBJ whole genome shotgun (WGS) entry which is preliminary data.</text>
</comment>
<reference evidence="2" key="2">
    <citation type="submission" date="2022-01" db="EMBL/GenBank/DDBJ databases">
        <authorList>
            <person name="Yamashiro T."/>
            <person name="Shiraishi A."/>
            <person name="Satake H."/>
            <person name="Nakayama K."/>
        </authorList>
    </citation>
    <scope>NUCLEOTIDE SEQUENCE</scope>
</reference>
<dbReference type="SUPFAM" id="SSF56672">
    <property type="entry name" value="DNA/RNA polymerases"/>
    <property type="match status" value="1"/>
</dbReference>
<dbReference type="EMBL" id="BQNB010017586">
    <property type="protein sequence ID" value="GJT64892.1"/>
    <property type="molecule type" value="Genomic_DNA"/>
</dbReference>